<evidence type="ECO:0000256" key="7">
    <source>
        <dbReference type="PIRSR" id="PIRSR600407-2"/>
    </source>
</evidence>
<dbReference type="GO" id="GO:0045134">
    <property type="term" value="F:UDP phosphatase activity"/>
    <property type="evidence" value="ECO:0007669"/>
    <property type="project" value="TreeGrafter"/>
</dbReference>
<feature type="binding site" evidence="7">
    <location>
        <begin position="341"/>
        <end position="345"/>
    </location>
    <ligand>
        <name>ATP</name>
        <dbReference type="ChEBI" id="CHEBI:30616"/>
    </ligand>
</feature>
<name>A0A0E9N7K8_SAICN</name>
<keyword evidence="10" id="KW-0812">Transmembrane</keyword>
<dbReference type="Proteomes" id="UP000033140">
    <property type="component" value="Unassembled WGS sequence"/>
</dbReference>
<evidence type="ECO:0000256" key="4">
    <source>
        <dbReference type="ARBA" id="ARBA00037742"/>
    </source>
</evidence>
<accession>A0A0E9N7K8</accession>
<evidence type="ECO:0000256" key="9">
    <source>
        <dbReference type="SAM" id="MobiDB-lite"/>
    </source>
</evidence>
<feature type="transmembrane region" description="Helical" evidence="10">
    <location>
        <begin position="63"/>
        <end position="81"/>
    </location>
</feature>
<comment type="caution">
    <text evidence="11">The sequence shown here is derived from an EMBL/GenBank/DDBJ whole genome shotgun (WGS) entry which is preliminary data.</text>
</comment>
<evidence type="ECO:0000256" key="6">
    <source>
        <dbReference type="PIRSR" id="PIRSR600407-1"/>
    </source>
</evidence>
<dbReference type="STRING" id="698492.A0A0E9N7K8"/>
<feature type="region of interest" description="Disordered" evidence="9">
    <location>
        <begin position="130"/>
        <end position="172"/>
    </location>
</feature>
<dbReference type="PANTHER" id="PTHR11782">
    <property type="entry name" value="ADENOSINE/GUANOSINE DIPHOSPHATASE"/>
    <property type="match status" value="1"/>
</dbReference>
<dbReference type="GO" id="GO:0006487">
    <property type="term" value="P:protein N-linked glycosylation"/>
    <property type="evidence" value="ECO:0007669"/>
    <property type="project" value="TreeGrafter"/>
</dbReference>
<dbReference type="PROSITE" id="PS01238">
    <property type="entry name" value="GDA1_CD39_NTPASE"/>
    <property type="match status" value="1"/>
</dbReference>
<dbReference type="AlphaFoldDB" id="A0A0E9N7K8"/>
<evidence type="ECO:0000256" key="2">
    <source>
        <dbReference type="ARBA" id="ARBA00009283"/>
    </source>
</evidence>
<dbReference type="GO" id="GO:0017111">
    <property type="term" value="F:ribonucleoside triphosphate phosphatase activity"/>
    <property type="evidence" value="ECO:0007669"/>
    <property type="project" value="TreeGrafter"/>
</dbReference>
<feature type="compositionally biased region" description="Polar residues" evidence="9">
    <location>
        <begin position="160"/>
        <end position="170"/>
    </location>
</feature>
<proteinExistence type="inferred from homology"/>
<feature type="region of interest" description="Disordered" evidence="9">
    <location>
        <begin position="26"/>
        <end position="55"/>
    </location>
</feature>
<dbReference type="InterPro" id="IPR000407">
    <property type="entry name" value="GDA1_CD39_NTPase"/>
</dbReference>
<comment type="similarity">
    <text evidence="2 8">Belongs to the GDA1/CD39 NTPase family.</text>
</comment>
<dbReference type="GO" id="GO:0004382">
    <property type="term" value="F:GDP phosphatase activity"/>
    <property type="evidence" value="ECO:0007669"/>
    <property type="project" value="UniProtKB-EC"/>
</dbReference>
<reference evidence="11 12" key="1">
    <citation type="journal article" date="2011" name="J. Gen. Appl. Microbiol.">
        <title>Draft genome sequencing of the enigmatic yeast Saitoella complicata.</title>
        <authorList>
            <person name="Nishida H."/>
            <person name="Hamamoto M."/>
            <person name="Sugiyama J."/>
        </authorList>
    </citation>
    <scope>NUCLEOTIDE SEQUENCE [LARGE SCALE GENOMIC DNA]</scope>
    <source>
        <strain evidence="11 12">NRRL Y-17804</strain>
    </source>
</reference>
<organism evidence="11 12">
    <name type="scientific">Saitoella complicata (strain BCRC 22490 / CBS 7301 / JCM 7358 / NBRC 10748 / NRRL Y-17804)</name>
    <dbReference type="NCBI Taxonomy" id="698492"/>
    <lineage>
        <taxon>Eukaryota</taxon>
        <taxon>Fungi</taxon>
        <taxon>Dikarya</taxon>
        <taxon>Ascomycota</taxon>
        <taxon>Taphrinomycotina</taxon>
        <taxon>Taphrinomycotina incertae sedis</taxon>
        <taxon>Saitoella</taxon>
    </lineage>
</organism>
<evidence type="ECO:0000256" key="1">
    <source>
        <dbReference type="ARBA" id="ARBA00004323"/>
    </source>
</evidence>
<dbReference type="CDD" id="cd24040">
    <property type="entry name" value="ASKHA_NBD_GDA1"/>
    <property type="match status" value="1"/>
</dbReference>
<evidence type="ECO:0000256" key="5">
    <source>
        <dbReference type="ARBA" id="ARBA00038903"/>
    </source>
</evidence>
<dbReference type="EMBL" id="BACD03000001">
    <property type="protein sequence ID" value="GAO45793.1"/>
    <property type="molecule type" value="Genomic_DNA"/>
</dbReference>
<evidence type="ECO:0000256" key="8">
    <source>
        <dbReference type="RuleBase" id="RU003833"/>
    </source>
</evidence>
<comment type="function">
    <text evidence="4">After transfer of sugars to endogenous macromolecular acceptors, the enzyme converts nucleoside diphosphates to nucleoside monophosphates which in turn exit the Golgi lumen in a coupled antiporter reaction, allowing entry of additional nucleotide sugar from the cytosol.</text>
</comment>
<dbReference type="EC" id="3.6.1.42" evidence="5"/>
<dbReference type="Gene3D" id="3.30.420.40">
    <property type="match status" value="1"/>
</dbReference>
<dbReference type="GO" id="GO:0000139">
    <property type="term" value="C:Golgi membrane"/>
    <property type="evidence" value="ECO:0007669"/>
    <property type="project" value="UniProtKB-SubCell"/>
</dbReference>
<keyword evidence="10" id="KW-0472">Membrane</keyword>
<keyword evidence="10" id="KW-1133">Transmembrane helix</keyword>
<dbReference type="GO" id="GO:0009134">
    <property type="term" value="P:nucleoside diphosphate catabolic process"/>
    <property type="evidence" value="ECO:0007669"/>
    <property type="project" value="TreeGrafter"/>
</dbReference>
<evidence type="ECO:0000256" key="3">
    <source>
        <dbReference type="ARBA" id="ARBA00022801"/>
    </source>
</evidence>
<keyword evidence="3 8" id="KW-0378">Hydrolase</keyword>
<dbReference type="Pfam" id="PF01150">
    <property type="entry name" value="GDA1_CD39"/>
    <property type="match status" value="1"/>
</dbReference>
<dbReference type="PANTHER" id="PTHR11782:SF83">
    <property type="entry name" value="GUANOSINE-DIPHOSPHATASE"/>
    <property type="match status" value="1"/>
</dbReference>
<dbReference type="OMA" id="WTCRIKE"/>
<dbReference type="Gene3D" id="3.30.420.150">
    <property type="entry name" value="Exopolyphosphatase. Domain 2"/>
    <property type="match status" value="1"/>
</dbReference>
<keyword evidence="7" id="KW-0067">ATP-binding</keyword>
<feature type="active site" description="Proton acceptor" evidence="6">
    <location>
        <position position="310"/>
    </location>
</feature>
<evidence type="ECO:0000313" key="11">
    <source>
        <dbReference type="EMBL" id="GAO45793.1"/>
    </source>
</evidence>
<keyword evidence="12" id="KW-1185">Reference proteome</keyword>
<keyword evidence="7" id="KW-0547">Nucleotide-binding</keyword>
<reference evidence="11 12" key="3">
    <citation type="journal article" date="2015" name="Genome Announc.">
        <title>Draft Genome Sequence of the Archiascomycetous Yeast Saitoella complicata.</title>
        <authorList>
            <person name="Yamauchi K."/>
            <person name="Kondo S."/>
            <person name="Hamamoto M."/>
            <person name="Takahashi Y."/>
            <person name="Ogura Y."/>
            <person name="Hayashi T."/>
            <person name="Nishida H."/>
        </authorList>
    </citation>
    <scope>NUCLEOTIDE SEQUENCE [LARGE SCALE GENOMIC DNA]</scope>
    <source>
        <strain evidence="11 12">NRRL Y-17804</strain>
    </source>
</reference>
<evidence type="ECO:0000313" key="12">
    <source>
        <dbReference type="Proteomes" id="UP000033140"/>
    </source>
</evidence>
<reference evidence="11 12" key="2">
    <citation type="journal article" date="2014" name="J. Gen. Appl. Microbiol.">
        <title>The early diverging ascomycetous budding yeast Saitoella complicata has three histone deacetylases belonging to the Clr6, Hos2, and Rpd3 lineages.</title>
        <authorList>
            <person name="Nishida H."/>
            <person name="Matsumoto T."/>
            <person name="Kondo S."/>
            <person name="Hamamoto M."/>
            <person name="Yoshikawa H."/>
        </authorList>
    </citation>
    <scope>NUCLEOTIDE SEQUENCE [LARGE SCALE GENOMIC DNA]</scope>
    <source>
        <strain evidence="11 12">NRRL Y-17804</strain>
    </source>
</reference>
<comment type="subcellular location">
    <subcellularLocation>
        <location evidence="1">Golgi apparatus membrane</location>
        <topology evidence="1">Single-pass type II membrane protein</topology>
    </subcellularLocation>
</comment>
<dbReference type="GO" id="GO:0005524">
    <property type="term" value="F:ATP binding"/>
    <property type="evidence" value="ECO:0007669"/>
    <property type="project" value="UniProtKB-KW"/>
</dbReference>
<sequence>MLPTSSNQSPKDLRKRPTIFSYFSFNRTQPPHDPYEKRDRHTFRPRTRSENGKDMNQGLMARYGKIAIVLVLAVMGLWMLMPVSQSYEGGVTEYEQSPVGGETDYGMPEVTVEAPKKVEEVVPVPVVAPATPEKPAAPISATEPPKPITDSKPAAPKIASSGSKATSDKCTVSHDGKKPIIQYALMIDAGSTGSRIHVYRFNNCGPTPVLEHEDFKMINPGLSAFGKGASVDAEGAARSLDPLLEVAMESVPEELRGCTPVAVKATAGLRLLGEEKSGVILDAVRKHLETKYPFPILAKDGIVIMDGSDEGVYAWITTNYLLGKIGSKEESPTAAIFDLGGGSTQIVFEPTFSSVDGGMPEKLQEGDHKYELTFGGRKFELYQHSHLGYGLMEARDAIHRLVVKAFKEKHAQEENWASLPIINPCLAPKTSKEINLDIDRSGTVTTLKMIGPDEDSASQCRYLAEQILNKSADCTLAPCSFNGIHQPSLAKTFANEDVFIFSYFYDRTAPLGMPSSFTLSELRALTKKVCGGTAHYSSFESIPGALEELADRPEWCLDLSFVEALLEIGYEMPLEREVRIAKKIGGNELGWCLGASLPMLEGGWECKKIQ</sequence>
<gene>
    <name evidence="11" type="ORF">G7K_0044-t1</name>
</gene>
<evidence type="ECO:0000256" key="10">
    <source>
        <dbReference type="SAM" id="Phobius"/>
    </source>
</evidence>
<protein>
    <recommendedName>
        <fullName evidence="5">guanosine-diphosphatase</fullName>
        <ecNumber evidence="5">3.6.1.42</ecNumber>
    </recommendedName>
</protein>